<keyword evidence="1" id="KW-0547">Nucleotide-binding</keyword>
<dbReference type="Pfam" id="PF12848">
    <property type="entry name" value="ABC_tran_Xtn"/>
    <property type="match status" value="1"/>
</dbReference>
<keyword evidence="6" id="KW-1185">Reference proteome</keyword>
<dbReference type="EMBL" id="JBHSAC010000040">
    <property type="protein sequence ID" value="MFC3932032.1"/>
    <property type="molecule type" value="Genomic_DNA"/>
</dbReference>
<evidence type="ECO:0000259" key="4">
    <source>
        <dbReference type="PROSITE" id="PS50893"/>
    </source>
</evidence>
<accession>A0ABV8D1I6</accession>
<dbReference type="InterPro" id="IPR003593">
    <property type="entry name" value="AAA+_ATPase"/>
</dbReference>
<evidence type="ECO:0000256" key="3">
    <source>
        <dbReference type="SAM" id="Coils"/>
    </source>
</evidence>
<proteinExistence type="predicted"/>
<dbReference type="Proteomes" id="UP001595901">
    <property type="component" value="Unassembled WGS sequence"/>
</dbReference>
<dbReference type="InterPro" id="IPR027417">
    <property type="entry name" value="P-loop_NTPase"/>
</dbReference>
<dbReference type="InterPro" id="IPR032781">
    <property type="entry name" value="ABC_tran_Xtn"/>
</dbReference>
<protein>
    <submittedName>
        <fullName evidence="5">ABC-F family ATP-binding cassette domain-containing protein</fullName>
    </submittedName>
</protein>
<organism evidence="5 6">
    <name type="scientific">Streptococcus dentapri</name>
    <dbReference type="NCBI Taxonomy" id="573564"/>
    <lineage>
        <taxon>Bacteria</taxon>
        <taxon>Bacillati</taxon>
        <taxon>Bacillota</taxon>
        <taxon>Bacilli</taxon>
        <taxon>Lactobacillales</taxon>
        <taxon>Streptococcaceae</taxon>
        <taxon>Streptococcus</taxon>
    </lineage>
</organism>
<dbReference type="Pfam" id="PF16326">
    <property type="entry name" value="ABC_tran_CTD"/>
    <property type="match status" value="1"/>
</dbReference>
<dbReference type="SUPFAM" id="SSF52540">
    <property type="entry name" value="P-loop containing nucleoside triphosphate hydrolases"/>
    <property type="match status" value="2"/>
</dbReference>
<dbReference type="Pfam" id="PF00005">
    <property type="entry name" value="ABC_tran"/>
    <property type="match status" value="2"/>
</dbReference>
<evidence type="ECO:0000313" key="5">
    <source>
        <dbReference type="EMBL" id="MFC3932032.1"/>
    </source>
</evidence>
<dbReference type="InterPro" id="IPR003439">
    <property type="entry name" value="ABC_transporter-like_ATP-bd"/>
</dbReference>
<dbReference type="Gene3D" id="1.10.287.380">
    <property type="entry name" value="Valyl-tRNA synthetase, C-terminal domain"/>
    <property type="match status" value="1"/>
</dbReference>
<dbReference type="GO" id="GO:0005524">
    <property type="term" value="F:ATP binding"/>
    <property type="evidence" value="ECO:0007669"/>
    <property type="project" value="UniProtKB-KW"/>
</dbReference>
<dbReference type="PANTHER" id="PTHR42855:SF1">
    <property type="entry name" value="ABC TRANSPORTER DOMAIN-CONTAINING PROTEIN"/>
    <property type="match status" value="1"/>
</dbReference>
<dbReference type="InterPro" id="IPR051309">
    <property type="entry name" value="ABCF_ATPase"/>
</dbReference>
<reference evidence="6" key="1">
    <citation type="journal article" date="2019" name="Int. J. Syst. Evol. Microbiol.">
        <title>The Global Catalogue of Microorganisms (GCM) 10K type strain sequencing project: providing services to taxonomists for standard genome sequencing and annotation.</title>
        <authorList>
            <consortium name="The Broad Institute Genomics Platform"/>
            <consortium name="The Broad Institute Genome Sequencing Center for Infectious Disease"/>
            <person name="Wu L."/>
            <person name="Ma J."/>
        </authorList>
    </citation>
    <scope>NUCLEOTIDE SEQUENCE [LARGE SCALE GENOMIC DNA]</scope>
    <source>
        <strain evidence="6">CCUG 58728</strain>
    </source>
</reference>
<gene>
    <name evidence="5" type="ORF">ACFOSE_04460</name>
</gene>
<sequence>MSNFIVEKLTKSVGDKTVFRDISFIIHDLDRIGLIGVNGTGKTTLLDVISDKLGFDGDVSPFIKPNHYKIAYLTQEPDFDDNKTVLDTVLSSDLREINLIREYEQLMLNYDLAQQKRLEKITAEMDSLDAWTVESDVKTVLTKLGITDLEQNVGDLSGGLRRRVQLAQILLGDADLLLLDEPTNHLDIETIAWLTNFLKTSKKTVFFITHDRYFLDNVATRIFELDKAGLKEYQGNYQDYVRLKAEQDERDAAALHKQKQLYKQELAWMRTQPQARATKQQARINRFKKLKDDLSATSSSSDLVINFETSRIGKKVINFEEVSFSYPDKPILNDCSLLIQNRDRIGVVGDNGVGKSTLLNLINGELKPTSGKITIGETVRIGYFSQQIKEMNENKRVINYLQEVADEVKTSVGQTSITDLLEQFLFPRSTHGTQIAKLSGGEKRRLYLLKILIEKPNVLLFDEPTNDLDIATLTVLEQFLQNFGGAVITVSHDRYFLDKVANKILAFEAGQVREFFGNYTDYLDEQEFLKTTLAAPAPKEIVPRLDKPEEKKKRMSYQEKQEWASIEEDIARIEAIIEELEAEMQTCGSDFTKLSDLQKNLDEQNELLLEKYERYDYLSDLKR</sequence>
<feature type="domain" description="ABC transporter" evidence="4">
    <location>
        <begin position="317"/>
        <end position="534"/>
    </location>
</feature>
<keyword evidence="2 5" id="KW-0067">ATP-binding</keyword>
<evidence type="ECO:0000256" key="2">
    <source>
        <dbReference type="ARBA" id="ARBA00022840"/>
    </source>
</evidence>
<name>A0ABV8D1I6_9STRE</name>
<dbReference type="PANTHER" id="PTHR42855">
    <property type="entry name" value="ABC TRANSPORTER ATP-BINDING SUBUNIT"/>
    <property type="match status" value="1"/>
</dbReference>
<keyword evidence="3" id="KW-0175">Coiled coil</keyword>
<feature type="domain" description="ABC transporter" evidence="4">
    <location>
        <begin position="4"/>
        <end position="252"/>
    </location>
</feature>
<dbReference type="InterPro" id="IPR032524">
    <property type="entry name" value="ABC_tran_C"/>
</dbReference>
<dbReference type="CDD" id="cd03221">
    <property type="entry name" value="ABCF_EF-3"/>
    <property type="match status" value="2"/>
</dbReference>
<dbReference type="InterPro" id="IPR037118">
    <property type="entry name" value="Val-tRNA_synth_C_sf"/>
</dbReference>
<evidence type="ECO:0000256" key="1">
    <source>
        <dbReference type="ARBA" id="ARBA00022741"/>
    </source>
</evidence>
<feature type="coiled-coil region" evidence="3">
    <location>
        <begin position="563"/>
        <end position="614"/>
    </location>
</feature>
<evidence type="ECO:0000313" key="6">
    <source>
        <dbReference type="Proteomes" id="UP001595901"/>
    </source>
</evidence>
<comment type="caution">
    <text evidence="5">The sequence shown here is derived from an EMBL/GenBank/DDBJ whole genome shotgun (WGS) entry which is preliminary data.</text>
</comment>
<dbReference type="PROSITE" id="PS50893">
    <property type="entry name" value="ABC_TRANSPORTER_2"/>
    <property type="match status" value="2"/>
</dbReference>
<dbReference type="Gene3D" id="3.40.50.300">
    <property type="entry name" value="P-loop containing nucleotide triphosphate hydrolases"/>
    <property type="match status" value="2"/>
</dbReference>
<dbReference type="RefSeq" id="WP_380431048.1">
    <property type="nucleotide sequence ID" value="NZ_JBHSAC010000040.1"/>
</dbReference>
<dbReference type="SMART" id="SM00382">
    <property type="entry name" value="AAA"/>
    <property type="match status" value="2"/>
</dbReference>